<dbReference type="PANTHER" id="PTHR46233:SF1">
    <property type="entry name" value="CONSERVED PROTEIN"/>
    <property type="match status" value="1"/>
</dbReference>
<dbReference type="SMART" id="SM00849">
    <property type="entry name" value="Lactamase_B"/>
    <property type="match status" value="1"/>
</dbReference>
<dbReference type="InterPro" id="IPR051453">
    <property type="entry name" value="MBL_Glyoxalase_II"/>
</dbReference>
<evidence type="ECO:0000313" key="2">
    <source>
        <dbReference type="EMBL" id="SLN00052.1"/>
    </source>
</evidence>
<organism evidence="2 3">
    <name type="scientific">Brevibacterium yomogidense</name>
    <dbReference type="NCBI Taxonomy" id="946573"/>
    <lineage>
        <taxon>Bacteria</taxon>
        <taxon>Bacillati</taxon>
        <taxon>Actinomycetota</taxon>
        <taxon>Actinomycetes</taxon>
        <taxon>Micrococcales</taxon>
        <taxon>Brevibacteriaceae</taxon>
        <taxon>Brevibacterium</taxon>
    </lineage>
</organism>
<sequence>MDISTREFSGFTIRSISVSEMQNNVYLVTAEGADSHVLVDAADDLPAIQELISAAGGGEVDAILTTHRHWDHVRALKDAAQTLTERTIAGVDDAEAITEESGAPIAETVANEDVLVVGGLSFACVALRGHTPGSIAFVLSDEDGQDVILSGDSLFPGGPGKTWSDEDFDSLMDDLEERVFGRFADEAQVLPGHGDGTTLGAERPHLAEWRARRW</sequence>
<dbReference type="RefSeq" id="WP_087008555.1">
    <property type="nucleotide sequence ID" value="NZ_FWFF01000019.1"/>
</dbReference>
<proteinExistence type="predicted"/>
<keyword evidence="3" id="KW-1185">Reference proteome</keyword>
<dbReference type="AlphaFoldDB" id="A0A1X6XL87"/>
<dbReference type="InterPro" id="IPR036866">
    <property type="entry name" value="RibonucZ/Hydroxyglut_hydro"/>
</dbReference>
<protein>
    <submittedName>
        <fullName evidence="2">Metallo-beta-lactamase superfamily protein</fullName>
    </submittedName>
</protein>
<dbReference type="Pfam" id="PF00753">
    <property type="entry name" value="Lactamase_B"/>
    <property type="match status" value="1"/>
</dbReference>
<evidence type="ECO:0000259" key="1">
    <source>
        <dbReference type="SMART" id="SM00849"/>
    </source>
</evidence>
<dbReference type="Gene3D" id="3.60.15.10">
    <property type="entry name" value="Ribonuclease Z/Hydroxyacylglutathione hydrolase-like"/>
    <property type="match status" value="1"/>
</dbReference>
<name>A0A1X6XL87_9MICO</name>
<dbReference type="SUPFAM" id="SSF56281">
    <property type="entry name" value="Metallo-hydrolase/oxidoreductase"/>
    <property type="match status" value="1"/>
</dbReference>
<evidence type="ECO:0000313" key="3">
    <source>
        <dbReference type="Proteomes" id="UP000196581"/>
    </source>
</evidence>
<dbReference type="PANTHER" id="PTHR46233">
    <property type="entry name" value="HYDROXYACYLGLUTATHIONE HYDROLASE GLOC"/>
    <property type="match status" value="1"/>
</dbReference>
<dbReference type="InterPro" id="IPR001279">
    <property type="entry name" value="Metallo-B-lactamas"/>
</dbReference>
<dbReference type="EMBL" id="FWFF01000019">
    <property type="protein sequence ID" value="SLN00052.1"/>
    <property type="molecule type" value="Genomic_DNA"/>
</dbReference>
<accession>A0A1X6XL87</accession>
<gene>
    <name evidence="2" type="ORF">FM105_12125</name>
</gene>
<dbReference type="Proteomes" id="UP000196581">
    <property type="component" value="Unassembled WGS sequence"/>
</dbReference>
<feature type="domain" description="Metallo-beta-lactamase" evidence="1">
    <location>
        <begin position="22"/>
        <end position="193"/>
    </location>
</feature>
<dbReference type="CDD" id="cd06262">
    <property type="entry name" value="metallo-hydrolase-like_MBL-fold"/>
    <property type="match status" value="1"/>
</dbReference>
<reference evidence="3" key="1">
    <citation type="submission" date="2017-02" db="EMBL/GenBank/DDBJ databases">
        <authorList>
            <person name="Dridi B."/>
        </authorList>
    </citation>
    <scope>NUCLEOTIDE SEQUENCE [LARGE SCALE GENOMIC DNA]</scope>
    <source>
        <strain evidence="3">B Co 03.10</strain>
    </source>
</reference>